<name>A0A1H1PKC7_9MICO</name>
<gene>
    <name evidence="4" type="ORF">SAMN04489834_0890</name>
</gene>
<feature type="domain" description="Inosine/uridine-preferring nucleoside hydrolase" evidence="3">
    <location>
        <begin position="15"/>
        <end position="189"/>
    </location>
</feature>
<dbReference type="RefSeq" id="WP_083362974.1">
    <property type="nucleotide sequence ID" value="NZ_LT629742.1"/>
</dbReference>
<organism evidence="4 5">
    <name type="scientific">Microterricola viridarii</name>
    <dbReference type="NCBI Taxonomy" id="412690"/>
    <lineage>
        <taxon>Bacteria</taxon>
        <taxon>Bacillati</taxon>
        <taxon>Actinomycetota</taxon>
        <taxon>Actinomycetes</taxon>
        <taxon>Micrococcales</taxon>
        <taxon>Microbacteriaceae</taxon>
        <taxon>Microterricola</taxon>
    </lineage>
</organism>
<proteinExistence type="predicted"/>
<dbReference type="Gene3D" id="3.90.245.10">
    <property type="entry name" value="Ribonucleoside hydrolase-like"/>
    <property type="match status" value="1"/>
</dbReference>
<dbReference type="InterPro" id="IPR001910">
    <property type="entry name" value="Inosine/uridine_hydrolase_dom"/>
</dbReference>
<protein>
    <submittedName>
        <fullName evidence="4">Inosine-uridine preferring nucleoside hydrolase</fullName>
    </submittedName>
</protein>
<evidence type="ECO:0000313" key="4">
    <source>
        <dbReference type="EMBL" id="SDS11593.1"/>
    </source>
</evidence>
<evidence type="ECO:0000256" key="1">
    <source>
        <dbReference type="ARBA" id="ARBA00022801"/>
    </source>
</evidence>
<dbReference type="SUPFAM" id="SSF53590">
    <property type="entry name" value="Nucleoside hydrolase"/>
    <property type="match status" value="1"/>
</dbReference>
<dbReference type="Pfam" id="PF01156">
    <property type="entry name" value="IU_nuc_hydro"/>
    <property type="match status" value="1"/>
</dbReference>
<reference evidence="5" key="1">
    <citation type="submission" date="2016-10" db="EMBL/GenBank/DDBJ databases">
        <authorList>
            <person name="Varghese N."/>
            <person name="Submissions S."/>
        </authorList>
    </citation>
    <scope>NUCLEOTIDE SEQUENCE [LARGE SCALE GENOMIC DNA]</scope>
    <source>
        <strain evidence="5">DSM 21772</strain>
    </source>
</reference>
<dbReference type="GO" id="GO:0008477">
    <property type="term" value="F:purine nucleosidase activity"/>
    <property type="evidence" value="ECO:0007669"/>
    <property type="project" value="TreeGrafter"/>
</dbReference>
<evidence type="ECO:0000259" key="3">
    <source>
        <dbReference type="Pfam" id="PF01156"/>
    </source>
</evidence>
<keyword evidence="2" id="KW-0326">Glycosidase</keyword>
<dbReference type="InterPro" id="IPR023186">
    <property type="entry name" value="IUNH"/>
</dbReference>
<dbReference type="GO" id="GO:0005829">
    <property type="term" value="C:cytosol"/>
    <property type="evidence" value="ECO:0007669"/>
    <property type="project" value="TreeGrafter"/>
</dbReference>
<dbReference type="GO" id="GO:0006152">
    <property type="term" value="P:purine nucleoside catabolic process"/>
    <property type="evidence" value="ECO:0007669"/>
    <property type="project" value="TreeGrafter"/>
</dbReference>
<keyword evidence="5" id="KW-1185">Reference proteome</keyword>
<dbReference type="STRING" id="412690.SAMN04489834_0890"/>
<dbReference type="PANTHER" id="PTHR12304:SF4">
    <property type="entry name" value="URIDINE NUCLEOSIDASE"/>
    <property type="match status" value="1"/>
</dbReference>
<dbReference type="Proteomes" id="UP000181956">
    <property type="component" value="Chromosome I"/>
</dbReference>
<accession>A0A1H1PKC7</accession>
<sequence length="295" mass="31787">MPQKSSLHVAERCRVVIDNDWSGDPDGLVALAHHLLSPANRVVAVTSSHISPMFQAPTSAADGARLAEELIALMSLPLPPRVWAGSESSYDADRGVEVPSAAAEAIVVEARRADALPLFLVCGGPLTNVAQALRHAPDIAATLTLVWIGGTVDPAAPEYNRDTDPDAAEFVLGHAELSVLQFPAETYRRCTYSVAELEHDLGGSGPLGAWLWERFVALPIPDFIELADNWPLGDSPSVLITALSDLSSAYDEAPAVPGRAERRVYRDIDFRLIVGDMLAKLRLHERRGPGARRLV</sequence>
<dbReference type="EMBL" id="LT629742">
    <property type="protein sequence ID" value="SDS11593.1"/>
    <property type="molecule type" value="Genomic_DNA"/>
</dbReference>
<keyword evidence="1 4" id="KW-0378">Hydrolase</keyword>
<evidence type="ECO:0000256" key="2">
    <source>
        <dbReference type="ARBA" id="ARBA00023295"/>
    </source>
</evidence>
<evidence type="ECO:0000313" key="5">
    <source>
        <dbReference type="Proteomes" id="UP000181956"/>
    </source>
</evidence>
<dbReference type="PANTHER" id="PTHR12304">
    <property type="entry name" value="INOSINE-URIDINE PREFERRING NUCLEOSIDE HYDROLASE"/>
    <property type="match status" value="1"/>
</dbReference>
<dbReference type="OrthoDB" id="2530052at2"/>
<dbReference type="InterPro" id="IPR036452">
    <property type="entry name" value="Ribo_hydro-like"/>
</dbReference>
<dbReference type="AlphaFoldDB" id="A0A1H1PKC7"/>